<dbReference type="EMBL" id="FZQP02000515">
    <property type="protein sequence ID" value="VVC89360.1"/>
    <property type="molecule type" value="Genomic_DNA"/>
</dbReference>
<dbReference type="AlphaFoldDB" id="A0A5E4PWQ8"/>
<keyword evidence="1" id="KW-1133">Transmembrane helix</keyword>
<feature type="transmembrane region" description="Helical" evidence="1">
    <location>
        <begin position="7"/>
        <end position="30"/>
    </location>
</feature>
<reference evidence="2 3" key="1">
    <citation type="submission" date="2017-07" db="EMBL/GenBank/DDBJ databases">
        <authorList>
            <person name="Talla V."/>
            <person name="Backstrom N."/>
        </authorList>
    </citation>
    <scope>NUCLEOTIDE SEQUENCE [LARGE SCALE GENOMIC DNA]</scope>
</reference>
<sequence length="243" mass="27191">MCRTVHAVLQTAICGIQMLVRVFMTVILMIENLIRMILQTLYNFISFLLQMVSLIPICVVFLLTARLKCFMCGGGGPCPVNRGGTCDCIMSLLAIIILFFIFRATGVLDKIFYSIGYIKHRGTALRFVPTPGDITECSRNDTDYYQDDITVSAAMSTPEIVQSMSTVEELFPFVDPESTYTVTPSLVSEVVEAPLPEPTTVHQPAVTAIPSSTNIYYREFSDWVQSFVRTENVENWTKVIPTL</sequence>
<evidence type="ECO:0000313" key="2">
    <source>
        <dbReference type="EMBL" id="VVC89360.1"/>
    </source>
</evidence>
<name>A0A5E4PWQ8_9NEOP</name>
<feature type="transmembrane region" description="Helical" evidence="1">
    <location>
        <begin position="84"/>
        <end position="102"/>
    </location>
</feature>
<gene>
    <name evidence="2" type="ORF">LSINAPIS_LOCUS2499</name>
</gene>
<evidence type="ECO:0000313" key="3">
    <source>
        <dbReference type="Proteomes" id="UP000324832"/>
    </source>
</evidence>
<evidence type="ECO:0000256" key="1">
    <source>
        <dbReference type="SAM" id="Phobius"/>
    </source>
</evidence>
<feature type="transmembrane region" description="Helical" evidence="1">
    <location>
        <begin position="42"/>
        <end position="63"/>
    </location>
</feature>
<organism evidence="2 3">
    <name type="scientific">Leptidea sinapis</name>
    <dbReference type="NCBI Taxonomy" id="189913"/>
    <lineage>
        <taxon>Eukaryota</taxon>
        <taxon>Metazoa</taxon>
        <taxon>Ecdysozoa</taxon>
        <taxon>Arthropoda</taxon>
        <taxon>Hexapoda</taxon>
        <taxon>Insecta</taxon>
        <taxon>Pterygota</taxon>
        <taxon>Neoptera</taxon>
        <taxon>Endopterygota</taxon>
        <taxon>Lepidoptera</taxon>
        <taxon>Glossata</taxon>
        <taxon>Ditrysia</taxon>
        <taxon>Papilionoidea</taxon>
        <taxon>Pieridae</taxon>
        <taxon>Dismorphiinae</taxon>
        <taxon>Leptidea</taxon>
    </lineage>
</organism>
<protein>
    <submittedName>
        <fullName evidence="2">Uncharacterized protein</fullName>
    </submittedName>
</protein>
<dbReference type="Proteomes" id="UP000324832">
    <property type="component" value="Unassembled WGS sequence"/>
</dbReference>
<keyword evidence="1" id="KW-0472">Membrane</keyword>
<keyword evidence="1" id="KW-0812">Transmembrane</keyword>
<accession>A0A5E4PWQ8</accession>
<proteinExistence type="predicted"/>
<keyword evidence="3" id="KW-1185">Reference proteome</keyword>